<comment type="caution">
    <text evidence="2">The sequence shown here is derived from an EMBL/GenBank/DDBJ whole genome shotgun (WGS) entry which is preliminary data.</text>
</comment>
<feature type="region of interest" description="Disordered" evidence="1">
    <location>
        <begin position="231"/>
        <end position="368"/>
    </location>
</feature>
<dbReference type="PANTHER" id="PTHR22093:SF0">
    <property type="entry name" value="LEUKOCYTE RECEPTOR CLUSTER MEMBER 1"/>
    <property type="match status" value="1"/>
</dbReference>
<proteinExistence type="predicted"/>
<feature type="compositionally biased region" description="Basic and acidic residues" evidence="1">
    <location>
        <begin position="309"/>
        <end position="343"/>
    </location>
</feature>
<evidence type="ECO:0008006" key="4">
    <source>
        <dbReference type="Google" id="ProtNLM"/>
    </source>
</evidence>
<accession>A0ABQ8T9M4</accession>
<dbReference type="InterPro" id="IPR039875">
    <property type="entry name" value="LENG1-like"/>
</dbReference>
<feature type="compositionally biased region" description="Basic residues" evidence="1">
    <location>
        <begin position="257"/>
        <end position="279"/>
    </location>
</feature>
<reference evidence="2 3" key="1">
    <citation type="journal article" date="2022" name="Allergy">
        <title>Genome assembly and annotation of Periplaneta americana reveal a comprehensive cockroach allergen profile.</title>
        <authorList>
            <person name="Wang L."/>
            <person name="Xiong Q."/>
            <person name="Saelim N."/>
            <person name="Wang L."/>
            <person name="Nong W."/>
            <person name="Wan A.T."/>
            <person name="Shi M."/>
            <person name="Liu X."/>
            <person name="Cao Q."/>
            <person name="Hui J.H.L."/>
            <person name="Sookrung N."/>
            <person name="Leung T.F."/>
            <person name="Tungtrongchitr A."/>
            <person name="Tsui S.K.W."/>
        </authorList>
    </citation>
    <scope>NUCLEOTIDE SEQUENCE [LARGE SCALE GENOMIC DNA]</scope>
    <source>
        <strain evidence="2">PWHHKU_190912</strain>
    </source>
</reference>
<evidence type="ECO:0000256" key="1">
    <source>
        <dbReference type="SAM" id="MobiDB-lite"/>
    </source>
</evidence>
<dbReference type="Proteomes" id="UP001148838">
    <property type="component" value="Unassembled WGS sequence"/>
</dbReference>
<evidence type="ECO:0000313" key="2">
    <source>
        <dbReference type="EMBL" id="KAJ4443230.1"/>
    </source>
</evidence>
<keyword evidence="3" id="KW-1185">Reference proteome</keyword>
<gene>
    <name evidence="2" type="ORF">ANN_04898</name>
</gene>
<name>A0ABQ8T9M4_PERAM</name>
<protein>
    <recommendedName>
        <fullName evidence="4">Leukocyte receptor cluster member 1</fullName>
    </recommendedName>
</protein>
<sequence length="368" mass="41921">MSPGSNNGSYPAFARIEFRENPGKKPQPGNFPRPRFEPRPSGFVVVMFYRLNDRSAECPSRGSKVVKGEVEPVCVGKRAQTCLYAGIRPLVTCQQILLAFVSQEGEARNAALRAKWKSGAEETLKPEVSHQNSHVNFFEDLEAGKLVTDATNPEYEREKKEEKEKYEKQIGYLTYLGQDTVEATGNVSWYNKVPNRGSSESDTKQSTQKSKSLEDPLTDIRRYLGFDELKSFSKSKKPRKSNESCEPNSEDRERNGKQKKIKKKSKKEKCRHKSKKRTRRESSSSESETSAESADESQSNATVSTSKLEQLRAQRLKREREEQKRSEALLARIRGEPDPEANKLNEVPAVTQRYHSQYNPHIARQNKL</sequence>
<feature type="region of interest" description="Disordered" evidence="1">
    <location>
        <begin position="1"/>
        <end position="36"/>
    </location>
</feature>
<feature type="region of interest" description="Disordered" evidence="1">
    <location>
        <begin position="189"/>
        <end position="216"/>
    </location>
</feature>
<dbReference type="EMBL" id="JAJSOF020000013">
    <property type="protein sequence ID" value="KAJ4443230.1"/>
    <property type="molecule type" value="Genomic_DNA"/>
</dbReference>
<evidence type="ECO:0000313" key="3">
    <source>
        <dbReference type="Proteomes" id="UP001148838"/>
    </source>
</evidence>
<organism evidence="2 3">
    <name type="scientific">Periplaneta americana</name>
    <name type="common">American cockroach</name>
    <name type="synonym">Blatta americana</name>
    <dbReference type="NCBI Taxonomy" id="6978"/>
    <lineage>
        <taxon>Eukaryota</taxon>
        <taxon>Metazoa</taxon>
        <taxon>Ecdysozoa</taxon>
        <taxon>Arthropoda</taxon>
        <taxon>Hexapoda</taxon>
        <taxon>Insecta</taxon>
        <taxon>Pterygota</taxon>
        <taxon>Neoptera</taxon>
        <taxon>Polyneoptera</taxon>
        <taxon>Dictyoptera</taxon>
        <taxon>Blattodea</taxon>
        <taxon>Blattoidea</taxon>
        <taxon>Blattidae</taxon>
        <taxon>Blattinae</taxon>
        <taxon>Periplaneta</taxon>
    </lineage>
</organism>
<feature type="compositionally biased region" description="Low complexity" evidence="1">
    <location>
        <begin position="198"/>
        <end position="210"/>
    </location>
</feature>
<dbReference type="PANTHER" id="PTHR22093">
    <property type="entry name" value="LEUKOCYTE RECEPTOR CLUSTER LRC MEMBER 1"/>
    <property type="match status" value="1"/>
</dbReference>